<evidence type="ECO:0000313" key="5">
    <source>
        <dbReference type="Proteomes" id="UP000707071"/>
    </source>
</evidence>
<keyword evidence="3" id="KW-0732">Signal</keyword>
<dbReference type="PANTHER" id="PTHR36854:SF1">
    <property type="entry name" value="TRANSMEMBRANE PROTEIN"/>
    <property type="match status" value="1"/>
</dbReference>
<gene>
    <name evidence="4" type="ORF">E4U09_000764</name>
</gene>
<comment type="caution">
    <text evidence="4">The sequence shown here is derived from an EMBL/GenBank/DDBJ whole genome shotgun (WGS) entry which is preliminary data.</text>
</comment>
<dbReference type="EMBL" id="SRRH01000122">
    <property type="protein sequence ID" value="KAG6298519.1"/>
    <property type="molecule type" value="Genomic_DNA"/>
</dbReference>
<dbReference type="PANTHER" id="PTHR36854">
    <property type="entry name" value="CHROMOSOME 9, WHOLE GENOME SHOTGUN SEQUENCE"/>
    <property type="match status" value="1"/>
</dbReference>
<feature type="chain" id="PRO_5040515884" description="MFS transporter" evidence="3">
    <location>
        <begin position="22"/>
        <end position="262"/>
    </location>
</feature>
<reference evidence="4 5" key="1">
    <citation type="journal article" date="2020" name="bioRxiv">
        <title>Whole genome comparisons of ergot fungi reveals the divergence and evolution of species within the genus Claviceps are the result of varying mechanisms driving genome evolution and host range expansion.</title>
        <authorList>
            <person name="Wyka S.A."/>
            <person name="Mondo S.J."/>
            <person name="Liu M."/>
            <person name="Dettman J."/>
            <person name="Nalam V."/>
            <person name="Broders K.D."/>
        </authorList>
    </citation>
    <scope>NUCLEOTIDE SEQUENCE [LARGE SCALE GENOMIC DNA]</scope>
    <source>
        <strain evidence="4 5">Clav52</strain>
    </source>
</reference>
<feature type="signal peptide" evidence="3">
    <location>
        <begin position="1"/>
        <end position="21"/>
    </location>
</feature>
<keyword evidence="2" id="KW-0472">Membrane</keyword>
<dbReference type="Proteomes" id="UP000707071">
    <property type="component" value="Unassembled WGS sequence"/>
</dbReference>
<evidence type="ECO:0000313" key="4">
    <source>
        <dbReference type="EMBL" id="KAG6298519.1"/>
    </source>
</evidence>
<feature type="compositionally biased region" description="Polar residues" evidence="1">
    <location>
        <begin position="167"/>
        <end position="179"/>
    </location>
</feature>
<feature type="region of interest" description="Disordered" evidence="1">
    <location>
        <begin position="145"/>
        <end position="179"/>
    </location>
</feature>
<evidence type="ECO:0000256" key="1">
    <source>
        <dbReference type="SAM" id="MobiDB-lite"/>
    </source>
</evidence>
<evidence type="ECO:0008006" key="6">
    <source>
        <dbReference type="Google" id="ProtNLM"/>
    </source>
</evidence>
<keyword evidence="2" id="KW-1133">Transmembrane helix</keyword>
<proteinExistence type="predicted"/>
<keyword evidence="5" id="KW-1185">Reference proteome</keyword>
<protein>
    <recommendedName>
        <fullName evidence="6">MFS transporter</fullName>
    </recommendedName>
</protein>
<feature type="transmembrane region" description="Helical" evidence="2">
    <location>
        <begin position="218"/>
        <end position="236"/>
    </location>
</feature>
<organism evidence="4 5">
    <name type="scientific">Claviceps aff. purpurea</name>
    <dbReference type="NCBI Taxonomy" id="1967640"/>
    <lineage>
        <taxon>Eukaryota</taxon>
        <taxon>Fungi</taxon>
        <taxon>Dikarya</taxon>
        <taxon>Ascomycota</taxon>
        <taxon>Pezizomycotina</taxon>
        <taxon>Sordariomycetes</taxon>
        <taxon>Hypocreomycetidae</taxon>
        <taxon>Hypocreales</taxon>
        <taxon>Clavicipitaceae</taxon>
        <taxon>Claviceps</taxon>
    </lineage>
</organism>
<accession>A0A9P7QKC5</accession>
<name>A0A9P7QKC5_9HYPO</name>
<sequence>MMRSWSNWRIGPAFFLWIAHAGDQPDSVFGLRGIEHLERWRTAPQLLGPPQTNVPSSAQHLTTMVTMAQIHLLVALLASLFALTSAAYAPVFCKCTCFKNSTIIPLGPKSQQPQSDSSSHALLSRFFSSDSLPLFATPLLSARPKPADSLVRGTDDDDDDDDDTRSRSNNVSPRSLSTSCSECTKSFCLNQGIDFCKEAKEEDVVTMCFQRDSNKDRIIVWGFILGTTGLLGWAALKRFIEQRDQRAAALSRGSISYVPVGQ</sequence>
<keyword evidence="2" id="KW-0812">Transmembrane</keyword>
<dbReference type="AlphaFoldDB" id="A0A9P7QKC5"/>
<evidence type="ECO:0000256" key="3">
    <source>
        <dbReference type="SAM" id="SignalP"/>
    </source>
</evidence>
<evidence type="ECO:0000256" key="2">
    <source>
        <dbReference type="SAM" id="Phobius"/>
    </source>
</evidence>